<sequence length="682" mass="77569">MNDLSEDMNSFPNNSKMKYQSSKQIFVPVTNEKYKNSTNYIKDNCIPSNKCARSYINRFFPFLTWLQYYDIGWIPHDLLCGVTVSIIYISQGMAYALLANVPAIIGLYMSFFPPLIYALFGTSRHVSIGGIAVISLMTGNVVNSFTIESSSTIIQTNITDNTIRRDYNEVTIVMALSFTVGLIQLILSIFRFGFVTVFLSDTFISGYTASTAVLVLTSQMPDFFGIKIQHRTGFFKIVYIYIELFKRLRETNLITLTISISGIITIYTVKEYLEPYYKRMIKKWKIFHKVQIPIPIELIVIIIGTILSHKFHLNSRYNVKTIKTIGKGFRAPEWHQWKLLPLLVKESISIAIVSYAISYSLAKNYAKQLNYIVDANQELSAYGLCNIICSFFGCYPSASSLARTSVCVNLGGRTQLVGIISSIFLLITILKIGPLLEPMPKACLVAIIIVSLRNLLMKVRDIFTIGRVTKLETIVWISTFFSTIILDVDYGLIVGICVSFIVVILYHFRPRTFVLGVLDDNQVHNMSRHYSNARELPNIKILRFESPIMYFNGEYFNNSILKLLRDESKTNEKKLDSVNEKFIDDDQNGTHVIVDCSAISQIDYSGGKIFIQTIKELNDHKYKVYLCNLPYYEWKTLRSLGISKISSVIIVATISDALQKIEDEQEKNQNQSLLGFTDNTGV</sequence>
<dbReference type="InterPro" id="IPR002645">
    <property type="entry name" value="STAS_dom"/>
</dbReference>
<keyword evidence="4 5" id="KW-0472">Membrane</keyword>
<feature type="transmembrane region" description="Helical" evidence="5">
    <location>
        <begin position="339"/>
        <end position="361"/>
    </location>
</feature>
<dbReference type="AlphaFoldDB" id="A0A814QVT1"/>
<dbReference type="NCBIfam" id="TIGR00815">
    <property type="entry name" value="sulP"/>
    <property type="match status" value="1"/>
</dbReference>
<dbReference type="GO" id="GO:0016020">
    <property type="term" value="C:membrane"/>
    <property type="evidence" value="ECO:0007669"/>
    <property type="project" value="UniProtKB-SubCell"/>
</dbReference>
<evidence type="ECO:0000256" key="5">
    <source>
        <dbReference type="SAM" id="Phobius"/>
    </source>
</evidence>
<evidence type="ECO:0000256" key="2">
    <source>
        <dbReference type="ARBA" id="ARBA00022692"/>
    </source>
</evidence>
<dbReference type="Proteomes" id="UP000663889">
    <property type="component" value="Unassembled WGS sequence"/>
</dbReference>
<keyword evidence="2 5" id="KW-0812">Transmembrane</keyword>
<dbReference type="PROSITE" id="PS50801">
    <property type="entry name" value="STAS"/>
    <property type="match status" value="1"/>
</dbReference>
<dbReference type="Pfam" id="PF01740">
    <property type="entry name" value="STAS"/>
    <property type="match status" value="1"/>
</dbReference>
<dbReference type="Pfam" id="PF00916">
    <property type="entry name" value="Sulfate_transp"/>
    <property type="match status" value="1"/>
</dbReference>
<feature type="transmembrane region" description="Helical" evidence="5">
    <location>
        <begin position="492"/>
        <end position="508"/>
    </location>
</feature>
<accession>A0A814QVT1</accession>
<feature type="transmembrane region" description="Helical" evidence="5">
    <location>
        <begin position="126"/>
        <end position="146"/>
    </location>
</feature>
<feature type="transmembrane region" description="Helical" evidence="5">
    <location>
        <begin position="381"/>
        <end position="402"/>
    </location>
</feature>
<dbReference type="SUPFAM" id="SSF52091">
    <property type="entry name" value="SpoIIaa-like"/>
    <property type="match status" value="1"/>
</dbReference>
<feature type="transmembrane region" description="Helical" evidence="5">
    <location>
        <begin position="167"/>
        <end position="187"/>
    </location>
</feature>
<keyword evidence="3 5" id="KW-1133">Transmembrane helix</keyword>
<feature type="transmembrane region" description="Helical" evidence="5">
    <location>
        <begin position="414"/>
        <end position="433"/>
    </location>
</feature>
<dbReference type="EMBL" id="CAJNOU010000964">
    <property type="protein sequence ID" value="CAF1124400.1"/>
    <property type="molecule type" value="Genomic_DNA"/>
</dbReference>
<comment type="subcellular location">
    <subcellularLocation>
        <location evidence="1">Membrane</location>
        <topology evidence="1">Multi-pass membrane protein</topology>
    </subcellularLocation>
</comment>
<proteinExistence type="predicted"/>
<feature type="transmembrane region" description="Helical" evidence="5">
    <location>
        <begin position="97"/>
        <end position="120"/>
    </location>
</feature>
<organism evidence="7 8">
    <name type="scientific">Rotaria sordida</name>
    <dbReference type="NCBI Taxonomy" id="392033"/>
    <lineage>
        <taxon>Eukaryota</taxon>
        <taxon>Metazoa</taxon>
        <taxon>Spiralia</taxon>
        <taxon>Gnathifera</taxon>
        <taxon>Rotifera</taxon>
        <taxon>Eurotatoria</taxon>
        <taxon>Bdelloidea</taxon>
        <taxon>Philodinida</taxon>
        <taxon>Philodinidae</taxon>
        <taxon>Rotaria</taxon>
    </lineage>
</organism>
<reference evidence="7" key="1">
    <citation type="submission" date="2021-02" db="EMBL/GenBank/DDBJ databases">
        <authorList>
            <person name="Nowell W R."/>
        </authorList>
    </citation>
    <scope>NUCLEOTIDE SEQUENCE</scope>
</reference>
<evidence type="ECO:0000313" key="8">
    <source>
        <dbReference type="Proteomes" id="UP000663889"/>
    </source>
</evidence>
<evidence type="ECO:0000256" key="4">
    <source>
        <dbReference type="ARBA" id="ARBA00023136"/>
    </source>
</evidence>
<protein>
    <recommendedName>
        <fullName evidence="6">STAS domain-containing protein</fullName>
    </recommendedName>
</protein>
<feature type="transmembrane region" description="Helical" evidence="5">
    <location>
        <begin position="290"/>
        <end position="307"/>
    </location>
</feature>
<dbReference type="GO" id="GO:0055085">
    <property type="term" value="P:transmembrane transport"/>
    <property type="evidence" value="ECO:0007669"/>
    <property type="project" value="InterPro"/>
</dbReference>
<evidence type="ECO:0000313" key="7">
    <source>
        <dbReference type="EMBL" id="CAF1124400.1"/>
    </source>
</evidence>
<comment type="caution">
    <text evidence="7">The sequence shown here is derived from an EMBL/GenBank/DDBJ whole genome shotgun (WGS) entry which is preliminary data.</text>
</comment>
<feature type="transmembrane region" description="Helical" evidence="5">
    <location>
        <begin position="71"/>
        <end position="90"/>
    </location>
</feature>
<feature type="transmembrane region" description="Helical" evidence="5">
    <location>
        <begin position="468"/>
        <end position="486"/>
    </location>
</feature>
<evidence type="ECO:0000256" key="1">
    <source>
        <dbReference type="ARBA" id="ARBA00004141"/>
    </source>
</evidence>
<feature type="transmembrane region" description="Helical" evidence="5">
    <location>
        <begin position="193"/>
        <end position="217"/>
    </location>
</feature>
<dbReference type="InterPro" id="IPR011547">
    <property type="entry name" value="SLC26A/SulP_dom"/>
</dbReference>
<evidence type="ECO:0000256" key="3">
    <source>
        <dbReference type="ARBA" id="ARBA00022989"/>
    </source>
</evidence>
<dbReference type="Gene3D" id="3.30.750.24">
    <property type="entry name" value="STAS domain"/>
    <property type="match status" value="1"/>
</dbReference>
<feature type="domain" description="STAS" evidence="6">
    <location>
        <begin position="529"/>
        <end position="661"/>
    </location>
</feature>
<dbReference type="InterPro" id="IPR036513">
    <property type="entry name" value="STAS_dom_sf"/>
</dbReference>
<gene>
    <name evidence="7" type="ORF">SEV965_LOCUS17081</name>
</gene>
<dbReference type="CDD" id="cd07042">
    <property type="entry name" value="STAS_SulP_like_sulfate_transporter"/>
    <property type="match status" value="1"/>
</dbReference>
<evidence type="ECO:0000259" key="6">
    <source>
        <dbReference type="PROSITE" id="PS50801"/>
    </source>
</evidence>
<name>A0A814QVT1_9BILA</name>
<dbReference type="PANTHER" id="PTHR11814">
    <property type="entry name" value="SULFATE TRANSPORTER"/>
    <property type="match status" value="1"/>
</dbReference>
<dbReference type="InterPro" id="IPR001902">
    <property type="entry name" value="SLC26A/SulP_fam"/>
</dbReference>